<comment type="caution">
    <text evidence="1">The sequence shown here is derived from an EMBL/GenBank/DDBJ whole genome shotgun (WGS) entry which is preliminary data.</text>
</comment>
<dbReference type="SUPFAM" id="SSF89807">
    <property type="entry name" value="Dodecin-like"/>
    <property type="match status" value="1"/>
</dbReference>
<dbReference type="Pfam" id="PF07311">
    <property type="entry name" value="Dodecin"/>
    <property type="match status" value="1"/>
</dbReference>
<gene>
    <name evidence="1" type="ORF">Llon_1782</name>
</gene>
<dbReference type="InterPro" id="IPR036694">
    <property type="entry name" value="Dodecin-like_sf"/>
</dbReference>
<protein>
    <submittedName>
        <fullName evidence="1">Uncharacterized protein</fullName>
    </submittedName>
</protein>
<dbReference type="InterPro" id="IPR009923">
    <property type="entry name" value="Dodecin"/>
</dbReference>
<proteinExistence type="predicted"/>
<dbReference type="Proteomes" id="UP000054997">
    <property type="component" value="Unassembled WGS sequence"/>
</dbReference>
<dbReference type="EMBL" id="LNYK01000030">
    <property type="protein sequence ID" value="KTD20161.1"/>
    <property type="molecule type" value="Genomic_DNA"/>
</dbReference>
<dbReference type="RefSeq" id="WP_058529768.1">
    <property type="nucleotide sequence ID" value="NZ_CAAAHZ010000009.1"/>
</dbReference>
<name>A0A0W0VJ71_9GAMM</name>
<keyword evidence="2" id="KW-1185">Reference proteome</keyword>
<evidence type="ECO:0000313" key="1">
    <source>
        <dbReference type="EMBL" id="KTD20161.1"/>
    </source>
</evidence>
<dbReference type="PATRIC" id="fig|45068.5.peg.1937"/>
<organism evidence="1 2">
    <name type="scientific">Legionella londiniensis</name>
    <dbReference type="NCBI Taxonomy" id="45068"/>
    <lineage>
        <taxon>Bacteria</taxon>
        <taxon>Pseudomonadati</taxon>
        <taxon>Pseudomonadota</taxon>
        <taxon>Gammaproteobacteria</taxon>
        <taxon>Legionellales</taxon>
        <taxon>Legionellaceae</taxon>
        <taxon>Legionella</taxon>
    </lineage>
</organism>
<dbReference type="Gene3D" id="3.30.1660.10">
    <property type="entry name" value="Flavin-binding protein dodecin"/>
    <property type="match status" value="1"/>
</dbReference>
<evidence type="ECO:0000313" key="2">
    <source>
        <dbReference type="Proteomes" id="UP000054997"/>
    </source>
</evidence>
<accession>A0A0W0VJ71</accession>
<dbReference type="STRING" id="45068.Llon_1782"/>
<dbReference type="InterPro" id="IPR025543">
    <property type="entry name" value="Dodecin-like"/>
</dbReference>
<reference evidence="1 2" key="1">
    <citation type="submission" date="2015-11" db="EMBL/GenBank/DDBJ databases">
        <title>Genomic analysis of 38 Legionella species identifies large and diverse effector repertoires.</title>
        <authorList>
            <person name="Burstein D."/>
            <person name="Amaro F."/>
            <person name="Zusman T."/>
            <person name="Lifshitz Z."/>
            <person name="Cohen O."/>
            <person name="Gilbert J.A."/>
            <person name="Pupko T."/>
            <person name="Shuman H.A."/>
            <person name="Segal G."/>
        </authorList>
    </citation>
    <scope>NUCLEOTIDE SEQUENCE [LARGE SCALE GENOMIC DNA]</scope>
    <source>
        <strain evidence="1 2">ATCC 49505</strain>
    </source>
</reference>
<sequence>MIIKKIGYFTGYSNSGIQEALENALEKAGDHLHFEVVETSCFQAGENDREYQVTLSTYAE</sequence>
<dbReference type="AlphaFoldDB" id="A0A0W0VJ71"/>